<dbReference type="SUPFAM" id="SSF53335">
    <property type="entry name" value="S-adenosyl-L-methionine-dependent methyltransferases"/>
    <property type="match status" value="1"/>
</dbReference>
<dbReference type="NCBIfam" id="TIGR00536">
    <property type="entry name" value="hemK_fam"/>
    <property type="match status" value="1"/>
</dbReference>
<feature type="binding site" evidence="5">
    <location>
        <begin position="196"/>
        <end position="199"/>
    </location>
    <ligand>
        <name>substrate</name>
    </ligand>
</feature>
<evidence type="ECO:0000256" key="2">
    <source>
        <dbReference type="ARBA" id="ARBA00022679"/>
    </source>
</evidence>
<sequence>MTLKQLLEEGCQCLEQQEIPDARVDAWLLLSHVFHLRRVDYLIRPDAKAGEVLAETYRDCIRRRARHIPLQHITGEQEFMGFSFKVNEHVLIPRQDTEVLVECVLEHMSGKSSGSVLDMCTGSGCILLSLMAMKPWAVGHGADLSDQALCVARENELRIRKQVQRPSFGASQPRIRWIQSDLFENISDKYDIIVSNPPYIPSEQIRTLMPEVKSYEPVMALDGSGDGLAFYRRIVRDAPEHLSAGGMLFFEIGWDQAEAVSRLLKDRGFDRIHVKKDLAGLDRVVYASWME</sequence>
<reference evidence="8" key="1">
    <citation type="submission" date="2020-10" db="EMBL/GenBank/DDBJ databases">
        <authorList>
            <person name="Gilroy R."/>
        </authorList>
    </citation>
    <scope>NUCLEOTIDE SEQUENCE</scope>
    <source>
        <strain evidence="8">CHK178-757</strain>
    </source>
</reference>
<dbReference type="InterPro" id="IPR002052">
    <property type="entry name" value="DNA_methylase_N6_adenine_CS"/>
</dbReference>
<dbReference type="Gene3D" id="1.10.8.10">
    <property type="entry name" value="DNA helicase RuvA subunit, C-terminal domain"/>
    <property type="match status" value="1"/>
</dbReference>
<feature type="binding site" evidence="5">
    <location>
        <position position="143"/>
    </location>
    <ligand>
        <name>S-adenosyl-L-methionine</name>
        <dbReference type="ChEBI" id="CHEBI:59789"/>
    </ligand>
</feature>
<dbReference type="InterPro" id="IPR029063">
    <property type="entry name" value="SAM-dependent_MTases_sf"/>
</dbReference>
<dbReference type="PROSITE" id="PS00092">
    <property type="entry name" value="N6_MTASE"/>
    <property type="match status" value="1"/>
</dbReference>
<dbReference type="HAMAP" id="MF_02126">
    <property type="entry name" value="RF_methyltr_PrmC"/>
    <property type="match status" value="1"/>
</dbReference>
<dbReference type="EC" id="2.1.1.297" evidence="5"/>
<dbReference type="Proteomes" id="UP000823927">
    <property type="component" value="Unassembled WGS sequence"/>
</dbReference>
<dbReference type="Pfam" id="PF05175">
    <property type="entry name" value="MTS"/>
    <property type="match status" value="1"/>
</dbReference>
<keyword evidence="1 5" id="KW-0489">Methyltransferase</keyword>
<feature type="domain" description="Release factor glutamine methyltransferase N-terminal" evidence="7">
    <location>
        <begin position="5"/>
        <end position="75"/>
    </location>
</feature>
<dbReference type="InterPro" id="IPR040758">
    <property type="entry name" value="PrmC_N"/>
</dbReference>
<evidence type="ECO:0000313" key="8">
    <source>
        <dbReference type="EMBL" id="HIS48453.1"/>
    </source>
</evidence>
<dbReference type="InterPro" id="IPR004556">
    <property type="entry name" value="HemK-like"/>
</dbReference>
<dbReference type="Pfam" id="PF17827">
    <property type="entry name" value="PrmC_N"/>
    <property type="match status" value="1"/>
</dbReference>
<comment type="function">
    <text evidence="5">Methylates the class 1 translation termination release factors RF1/PrfA and RF2/PrfB on the glutamine residue of the universally conserved GGQ motif.</text>
</comment>
<dbReference type="Gene3D" id="3.40.50.150">
    <property type="entry name" value="Vaccinia Virus protein VP39"/>
    <property type="match status" value="1"/>
</dbReference>
<feature type="domain" description="Methyltransferase small" evidence="6">
    <location>
        <begin position="103"/>
        <end position="203"/>
    </location>
</feature>
<dbReference type="InterPro" id="IPR007848">
    <property type="entry name" value="Small_mtfrase_dom"/>
</dbReference>
<dbReference type="PANTHER" id="PTHR18895">
    <property type="entry name" value="HEMK METHYLTRANSFERASE"/>
    <property type="match status" value="1"/>
</dbReference>
<keyword evidence="3 5" id="KW-0949">S-adenosyl-L-methionine</keyword>
<dbReference type="InterPro" id="IPR050320">
    <property type="entry name" value="N5-glutamine_MTase"/>
</dbReference>
<evidence type="ECO:0000256" key="4">
    <source>
        <dbReference type="ARBA" id="ARBA00048391"/>
    </source>
</evidence>
<dbReference type="PANTHER" id="PTHR18895:SF74">
    <property type="entry name" value="MTRF1L RELEASE FACTOR GLUTAMINE METHYLTRANSFERASE"/>
    <property type="match status" value="1"/>
</dbReference>
<comment type="catalytic activity">
    <reaction evidence="4 5">
        <text>L-glutaminyl-[peptide chain release factor] + S-adenosyl-L-methionine = N(5)-methyl-L-glutaminyl-[peptide chain release factor] + S-adenosyl-L-homocysteine + H(+)</text>
        <dbReference type="Rhea" id="RHEA:42896"/>
        <dbReference type="Rhea" id="RHEA-COMP:10271"/>
        <dbReference type="Rhea" id="RHEA-COMP:10272"/>
        <dbReference type="ChEBI" id="CHEBI:15378"/>
        <dbReference type="ChEBI" id="CHEBI:30011"/>
        <dbReference type="ChEBI" id="CHEBI:57856"/>
        <dbReference type="ChEBI" id="CHEBI:59789"/>
        <dbReference type="ChEBI" id="CHEBI:61891"/>
        <dbReference type="EC" id="2.1.1.297"/>
    </reaction>
</comment>
<evidence type="ECO:0000256" key="5">
    <source>
        <dbReference type="HAMAP-Rule" id="MF_02126"/>
    </source>
</evidence>
<comment type="similarity">
    <text evidence="5">Belongs to the protein N5-glutamine methyltransferase family. PrmC subfamily.</text>
</comment>
<comment type="caution">
    <text evidence="8">The sequence shown here is derived from an EMBL/GenBank/DDBJ whole genome shotgun (WGS) entry which is preliminary data.</text>
</comment>
<evidence type="ECO:0000256" key="1">
    <source>
        <dbReference type="ARBA" id="ARBA00022603"/>
    </source>
</evidence>
<dbReference type="GO" id="GO:0032259">
    <property type="term" value="P:methylation"/>
    <property type="evidence" value="ECO:0007669"/>
    <property type="project" value="UniProtKB-KW"/>
</dbReference>
<dbReference type="NCBIfam" id="TIGR03534">
    <property type="entry name" value="RF_mod_PrmC"/>
    <property type="match status" value="1"/>
</dbReference>
<dbReference type="AlphaFoldDB" id="A0A9D1F6A8"/>
<evidence type="ECO:0000259" key="7">
    <source>
        <dbReference type="Pfam" id="PF17827"/>
    </source>
</evidence>
<dbReference type="GO" id="GO:0102559">
    <property type="term" value="F:peptide chain release factor N(5)-glutamine methyltransferase activity"/>
    <property type="evidence" value="ECO:0007669"/>
    <property type="project" value="UniProtKB-EC"/>
</dbReference>
<keyword evidence="2 5" id="KW-0808">Transferase</keyword>
<name>A0A9D1F6A8_9FIRM</name>
<gene>
    <name evidence="5 8" type="primary">prmC</name>
    <name evidence="8" type="ORF">IAB46_13050</name>
</gene>
<organism evidence="8 9">
    <name type="scientific">Candidatus Scybalocola faecigallinarum</name>
    <dbReference type="NCBI Taxonomy" id="2840941"/>
    <lineage>
        <taxon>Bacteria</taxon>
        <taxon>Bacillati</taxon>
        <taxon>Bacillota</taxon>
        <taxon>Clostridia</taxon>
        <taxon>Lachnospirales</taxon>
        <taxon>Lachnospiraceae</taxon>
        <taxon>Lachnospiraceae incertae sedis</taxon>
        <taxon>Candidatus Scybalocola (ex Gilroy et al. 2021)</taxon>
    </lineage>
</organism>
<dbReference type="GO" id="GO:0003676">
    <property type="term" value="F:nucleic acid binding"/>
    <property type="evidence" value="ECO:0007669"/>
    <property type="project" value="InterPro"/>
</dbReference>
<evidence type="ECO:0000259" key="6">
    <source>
        <dbReference type="Pfam" id="PF05175"/>
    </source>
</evidence>
<dbReference type="CDD" id="cd02440">
    <property type="entry name" value="AdoMet_MTases"/>
    <property type="match status" value="1"/>
</dbReference>
<accession>A0A9D1F6A8</accession>
<comment type="caution">
    <text evidence="5">Lacks conserved residue(s) required for the propagation of feature annotation.</text>
</comment>
<feature type="binding site" evidence="5">
    <location>
        <position position="196"/>
    </location>
    <ligand>
        <name>S-adenosyl-L-methionine</name>
        <dbReference type="ChEBI" id="CHEBI:59789"/>
    </ligand>
</feature>
<protein>
    <recommendedName>
        <fullName evidence="5">Release factor glutamine methyltransferase</fullName>
        <shortName evidence="5">RF MTase</shortName>
        <ecNumber evidence="5">2.1.1.297</ecNumber>
    </recommendedName>
    <alternativeName>
        <fullName evidence="5">N5-glutamine methyltransferase PrmC</fullName>
    </alternativeName>
    <alternativeName>
        <fullName evidence="5">Protein-(glutamine-N5) MTase PrmC</fullName>
    </alternativeName>
    <alternativeName>
        <fullName evidence="5">Protein-glutamine N-methyltransferase PrmC</fullName>
    </alternativeName>
</protein>
<dbReference type="InterPro" id="IPR019874">
    <property type="entry name" value="RF_methyltr_PrmC"/>
</dbReference>
<proteinExistence type="inferred from homology"/>
<evidence type="ECO:0000256" key="3">
    <source>
        <dbReference type="ARBA" id="ARBA00022691"/>
    </source>
</evidence>
<evidence type="ECO:0000313" key="9">
    <source>
        <dbReference type="Proteomes" id="UP000823927"/>
    </source>
</evidence>
<dbReference type="EMBL" id="DVIT01000056">
    <property type="protein sequence ID" value="HIS48453.1"/>
    <property type="molecule type" value="Genomic_DNA"/>
</dbReference>
<reference evidence="8" key="2">
    <citation type="journal article" date="2021" name="PeerJ">
        <title>Extensive microbial diversity within the chicken gut microbiome revealed by metagenomics and culture.</title>
        <authorList>
            <person name="Gilroy R."/>
            <person name="Ravi A."/>
            <person name="Getino M."/>
            <person name="Pursley I."/>
            <person name="Horton D.L."/>
            <person name="Alikhan N.F."/>
            <person name="Baker D."/>
            <person name="Gharbi K."/>
            <person name="Hall N."/>
            <person name="Watson M."/>
            <person name="Adriaenssens E.M."/>
            <person name="Foster-Nyarko E."/>
            <person name="Jarju S."/>
            <person name="Secka A."/>
            <person name="Antonio M."/>
            <person name="Oren A."/>
            <person name="Chaudhuri R.R."/>
            <person name="La Ragione R."/>
            <person name="Hildebrand F."/>
            <person name="Pallen M.J."/>
        </authorList>
    </citation>
    <scope>NUCLEOTIDE SEQUENCE</scope>
    <source>
        <strain evidence="8">CHK178-757</strain>
    </source>
</reference>